<proteinExistence type="predicted"/>
<name>A0A0A9FAQ1_ARUDO</name>
<reference evidence="1" key="1">
    <citation type="submission" date="2014-09" db="EMBL/GenBank/DDBJ databases">
        <authorList>
            <person name="Magalhaes I.L.F."/>
            <person name="Oliveira U."/>
            <person name="Santos F.R."/>
            <person name="Vidigal T.H.D.A."/>
            <person name="Brescovit A.D."/>
            <person name="Santos A.J."/>
        </authorList>
    </citation>
    <scope>NUCLEOTIDE SEQUENCE</scope>
    <source>
        <tissue evidence="1">Shoot tissue taken approximately 20 cm above the soil surface</tissue>
    </source>
</reference>
<reference evidence="1" key="2">
    <citation type="journal article" date="2015" name="Data Brief">
        <title>Shoot transcriptome of the giant reed, Arundo donax.</title>
        <authorList>
            <person name="Barrero R.A."/>
            <person name="Guerrero F.D."/>
            <person name="Moolhuijzen P."/>
            <person name="Goolsby J.A."/>
            <person name="Tidwell J."/>
            <person name="Bellgard S.E."/>
            <person name="Bellgard M.I."/>
        </authorList>
    </citation>
    <scope>NUCLEOTIDE SEQUENCE</scope>
    <source>
        <tissue evidence="1">Shoot tissue taken approximately 20 cm above the soil surface</tissue>
    </source>
</reference>
<protein>
    <submittedName>
        <fullName evidence="1">Uncharacterized protein</fullName>
    </submittedName>
</protein>
<dbReference type="AlphaFoldDB" id="A0A0A9FAQ1"/>
<sequence>MTLRLSLMRLYCSGRTGCGLKGMIGGQLFWSRQPW</sequence>
<evidence type="ECO:0000313" key="1">
    <source>
        <dbReference type="EMBL" id="JAE08294.1"/>
    </source>
</evidence>
<organism evidence="1">
    <name type="scientific">Arundo donax</name>
    <name type="common">Giant reed</name>
    <name type="synonym">Donax arundinaceus</name>
    <dbReference type="NCBI Taxonomy" id="35708"/>
    <lineage>
        <taxon>Eukaryota</taxon>
        <taxon>Viridiplantae</taxon>
        <taxon>Streptophyta</taxon>
        <taxon>Embryophyta</taxon>
        <taxon>Tracheophyta</taxon>
        <taxon>Spermatophyta</taxon>
        <taxon>Magnoliopsida</taxon>
        <taxon>Liliopsida</taxon>
        <taxon>Poales</taxon>
        <taxon>Poaceae</taxon>
        <taxon>PACMAD clade</taxon>
        <taxon>Arundinoideae</taxon>
        <taxon>Arundineae</taxon>
        <taxon>Arundo</taxon>
    </lineage>
</organism>
<dbReference type="EMBL" id="GBRH01189602">
    <property type="protein sequence ID" value="JAE08294.1"/>
    <property type="molecule type" value="Transcribed_RNA"/>
</dbReference>
<accession>A0A0A9FAQ1</accession>